<accession>A0ABZ0TUN4</accession>
<protein>
    <submittedName>
        <fullName evidence="2">Uncharacterized protein</fullName>
    </submittedName>
</protein>
<evidence type="ECO:0000256" key="1">
    <source>
        <dbReference type="SAM" id="Phobius"/>
    </source>
</evidence>
<dbReference type="RefSeq" id="WP_321564605.1">
    <property type="nucleotide sequence ID" value="NZ_CP139558.1"/>
</dbReference>
<feature type="transmembrane region" description="Helical" evidence="1">
    <location>
        <begin position="59"/>
        <end position="77"/>
    </location>
</feature>
<gene>
    <name evidence="2" type="ORF">SNE25_08155</name>
</gene>
<evidence type="ECO:0000313" key="3">
    <source>
        <dbReference type="Proteomes" id="UP001324380"/>
    </source>
</evidence>
<name>A0ABZ0TUN4_9SPHI</name>
<keyword evidence="1" id="KW-0812">Transmembrane</keyword>
<evidence type="ECO:0000313" key="2">
    <source>
        <dbReference type="EMBL" id="WPU95494.1"/>
    </source>
</evidence>
<feature type="transmembrane region" description="Helical" evidence="1">
    <location>
        <begin position="83"/>
        <end position="100"/>
    </location>
</feature>
<keyword evidence="1" id="KW-1133">Transmembrane helix</keyword>
<organism evidence="2 3">
    <name type="scientific">Mucilaginibacter sabulilitoris</name>
    <dbReference type="NCBI Taxonomy" id="1173583"/>
    <lineage>
        <taxon>Bacteria</taxon>
        <taxon>Pseudomonadati</taxon>
        <taxon>Bacteroidota</taxon>
        <taxon>Sphingobacteriia</taxon>
        <taxon>Sphingobacteriales</taxon>
        <taxon>Sphingobacteriaceae</taxon>
        <taxon>Mucilaginibacter</taxon>
    </lineage>
</organism>
<keyword evidence="1" id="KW-0472">Membrane</keyword>
<dbReference type="EMBL" id="CP139558">
    <property type="protein sequence ID" value="WPU95494.1"/>
    <property type="molecule type" value="Genomic_DNA"/>
</dbReference>
<feature type="transmembrane region" description="Helical" evidence="1">
    <location>
        <begin position="29"/>
        <end position="47"/>
    </location>
</feature>
<proteinExistence type="predicted"/>
<sequence>MEDIKFKLSLILSMLPVFAYAHGEEALVPVFLQLLSFIVFAALMAVIKISGRQKLKLTGIYIGITILTWCIAGIIPYGDNMVGINFLIAVIPLAIVLILISKLKRNQH</sequence>
<reference evidence="2 3" key="1">
    <citation type="submission" date="2023-11" db="EMBL/GenBank/DDBJ databases">
        <title>Analysis of the Genomes of Mucilaginibacter gossypii cycad 4 and M. sabulilitoris SNA2: microbes with the potential for plant growth promotion.</title>
        <authorList>
            <person name="Hirsch A.M."/>
            <person name="Humm E."/>
            <person name="Rubbi M."/>
            <person name="Del Vecchio G."/>
            <person name="Ha S.M."/>
            <person name="Pellegrini M."/>
            <person name="Gunsalus R.P."/>
        </authorList>
    </citation>
    <scope>NUCLEOTIDE SEQUENCE [LARGE SCALE GENOMIC DNA]</scope>
    <source>
        <strain evidence="2 3">SNA2</strain>
    </source>
</reference>
<keyword evidence="3" id="KW-1185">Reference proteome</keyword>
<dbReference type="Proteomes" id="UP001324380">
    <property type="component" value="Chromosome"/>
</dbReference>